<sequence length="426" mass="44040">MSYPSWSLSRQKSSGWQMLWGLSLTLMVSACGGGGGSRSVPPIPAPSTGRIEGSHFDDLNGNGLREPGEAGLPGITTFLDLNGNGRLDAGEPSVTSDASGNFRFFDLPPGTYRVTAILPPGRIFTTPRSGLQLEQIVGGSNAPAGAFPWMVALVLADRQDPFQGQFCGGSLITPEWVITAAHCFFNDQGQQVVNAQNLDLLLGTNRLEVGSGQRIRAAQIVIHPSYNPQLGEPGGNDIALVRLSQPVSLATLPLVQPNQLNLTAPGTAATIIGWGATQQRTAGQEPSGFPRDLQQATVPIVSNAECNAPQSYDGTILDSMLCAGFPQGGVDSCQADSGGPLVVPNGNGFALAGITSFGVGCALPNFFGVYTRVSSFAGFVQSVIGSTPTPSPTPTGTPTPGATASFTVNLVGGEVVSGLNFGSRAR</sequence>
<dbReference type="Proteomes" id="UP000830835">
    <property type="component" value="Unassembled WGS sequence"/>
</dbReference>
<dbReference type="InterPro" id="IPR043504">
    <property type="entry name" value="Peptidase_S1_PA_chymotrypsin"/>
</dbReference>
<dbReference type="PROSITE" id="PS50240">
    <property type="entry name" value="TRYPSIN_DOM"/>
    <property type="match status" value="1"/>
</dbReference>
<comment type="caution">
    <text evidence="6">The sequence shown here is derived from an EMBL/GenBank/DDBJ whole genome shotgun (WGS) entry which is preliminary data.</text>
</comment>
<dbReference type="CDD" id="cd00190">
    <property type="entry name" value="Tryp_SPc"/>
    <property type="match status" value="1"/>
</dbReference>
<dbReference type="PRINTS" id="PR00722">
    <property type="entry name" value="CHYMOTRYPSIN"/>
</dbReference>
<evidence type="ECO:0000313" key="7">
    <source>
        <dbReference type="Proteomes" id="UP000830835"/>
    </source>
</evidence>
<organism evidence="6 7">
    <name type="scientific">Thermostichus vulcanus str. 'Rupite'</name>
    <dbReference type="NCBI Taxonomy" id="2813851"/>
    <lineage>
        <taxon>Bacteria</taxon>
        <taxon>Bacillati</taxon>
        <taxon>Cyanobacteriota</taxon>
        <taxon>Cyanophyceae</taxon>
        <taxon>Thermostichales</taxon>
        <taxon>Thermostichaceae</taxon>
        <taxon>Thermostichus</taxon>
    </lineage>
</organism>
<dbReference type="Pfam" id="PF00089">
    <property type="entry name" value="Trypsin"/>
    <property type="match status" value="1"/>
</dbReference>
<dbReference type="RefSeq" id="WP_244350929.1">
    <property type="nucleotide sequence ID" value="NZ_JAFIRA010000029.1"/>
</dbReference>
<dbReference type="InterPro" id="IPR013783">
    <property type="entry name" value="Ig-like_fold"/>
</dbReference>
<feature type="domain" description="Peptidase S1" evidence="5">
    <location>
        <begin position="136"/>
        <end position="385"/>
    </location>
</feature>
<dbReference type="SUPFAM" id="SSF50494">
    <property type="entry name" value="Trypsin-like serine proteases"/>
    <property type="match status" value="1"/>
</dbReference>
<dbReference type="SMART" id="SM00020">
    <property type="entry name" value="Tryp_SPc"/>
    <property type="match status" value="1"/>
</dbReference>
<evidence type="ECO:0000256" key="4">
    <source>
        <dbReference type="ARBA" id="ARBA00023157"/>
    </source>
</evidence>
<accession>A0ABT0CCR3</accession>
<dbReference type="Gene3D" id="2.40.10.10">
    <property type="entry name" value="Trypsin-like serine proteases"/>
    <property type="match status" value="2"/>
</dbReference>
<dbReference type="InterPro" id="IPR033764">
    <property type="entry name" value="Sdr_B"/>
</dbReference>
<evidence type="ECO:0000256" key="2">
    <source>
        <dbReference type="ARBA" id="ARBA00022525"/>
    </source>
</evidence>
<reference evidence="6" key="1">
    <citation type="submission" date="2021-02" db="EMBL/GenBank/DDBJ databases">
        <title>The CRISPR/cas machinery reduction and long-range gene transfer in the hot spring cyanobacterium Synechococcus.</title>
        <authorList>
            <person name="Dvorak P."/>
            <person name="Jahodarova E."/>
            <person name="Hasler P."/>
            <person name="Poulickova A."/>
        </authorList>
    </citation>
    <scope>NUCLEOTIDE SEQUENCE</scope>
    <source>
        <strain evidence="6">Rupite</strain>
    </source>
</reference>
<keyword evidence="3" id="KW-0732">Signal</keyword>
<name>A0ABT0CCR3_THEVL</name>
<keyword evidence="4" id="KW-1015">Disulfide bond</keyword>
<dbReference type="PROSITE" id="PS00134">
    <property type="entry name" value="TRYPSIN_HIS"/>
    <property type="match status" value="1"/>
</dbReference>
<dbReference type="SUPFAM" id="SSF117074">
    <property type="entry name" value="Hypothetical protein PA1324"/>
    <property type="match status" value="1"/>
</dbReference>
<proteinExistence type="predicted"/>
<comment type="subcellular location">
    <subcellularLocation>
        <location evidence="1">Secreted</location>
    </subcellularLocation>
</comment>
<evidence type="ECO:0000256" key="1">
    <source>
        <dbReference type="ARBA" id="ARBA00004613"/>
    </source>
</evidence>
<dbReference type="Pfam" id="PF17210">
    <property type="entry name" value="SdrD_B"/>
    <property type="match status" value="1"/>
</dbReference>
<dbReference type="Gene3D" id="2.60.40.10">
    <property type="entry name" value="Immunoglobulins"/>
    <property type="match status" value="1"/>
</dbReference>
<protein>
    <submittedName>
        <fullName evidence="6">Trypsin-like serine protease</fullName>
    </submittedName>
</protein>
<keyword evidence="7" id="KW-1185">Reference proteome</keyword>
<dbReference type="InterPro" id="IPR018114">
    <property type="entry name" value="TRYPSIN_HIS"/>
</dbReference>
<keyword evidence="2" id="KW-0964">Secreted</keyword>
<evidence type="ECO:0000256" key="3">
    <source>
        <dbReference type="ARBA" id="ARBA00022729"/>
    </source>
</evidence>
<dbReference type="InterPro" id="IPR009003">
    <property type="entry name" value="Peptidase_S1_PA"/>
</dbReference>
<dbReference type="PANTHER" id="PTHR24252">
    <property type="entry name" value="ACROSIN-RELATED"/>
    <property type="match status" value="1"/>
</dbReference>
<evidence type="ECO:0000259" key="5">
    <source>
        <dbReference type="PROSITE" id="PS50240"/>
    </source>
</evidence>
<dbReference type="EMBL" id="JAFIRA010000029">
    <property type="protein sequence ID" value="MCJ2543509.1"/>
    <property type="molecule type" value="Genomic_DNA"/>
</dbReference>
<dbReference type="InterPro" id="IPR001254">
    <property type="entry name" value="Trypsin_dom"/>
</dbReference>
<gene>
    <name evidence="6" type="ORF">JX360_11400</name>
</gene>
<evidence type="ECO:0000313" key="6">
    <source>
        <dbReference type="EMBL" id="MCJ2543509.1"/>
    </source>
</evidence>
<dbReference type="PANTHER" id="PTHR24252:SF7">
    <property type="entry name" value="HYALIN"/>
    <property type="match status" value="1"/>
</dbReference>
<dbReference type="InterPro" id="IPR001314">
    <property type="entry name" value="Peptidase_S1A"/>
</dbReference>